<keyword evidence="1" id="KW-0732">Signal</keyword>
<protein>
    <recommendedName>
        <fullName evidence="4">Secreted protein</fullName>
    </recommendedName>
</protein>
<sequence>MLKKLLAFILLFAHLNTSMFIPQMDEEVDVYDGAGNQVDDINTLIEYIDQDVLGHSDSTPEDEDDDTSRPLHVIKIVDYSYHPFFEEAQTKDSIKKEPAIVFTGYIEHKPTAGFTNILLPPPKQVKA</sequence>
<evidence type="ECO:0000256" key="1">
    <source>
        <dbReference type="SAM" id="SignalP"/>
    </source>
</evidence>
<dbReference type="EMBL" id="LWBO01000044">
    <property type="protein sequence ID" value="OQP42645.1"/>
    <property type="molecule type" value="Genomic_DNA"/>
</dbReference>
<dbReference type="RefSeq" id="WP_014220953.1">
    <property type="nucleotide sequence ID" value="NZ_LWBO01000044.1"/>
</dbReference>
<evidence type="ECO:0000313" key="2">
    <source>
        <dbReference type="EMBL" id="OQP42645.1"/>
    </source>
</evidence>
<feature type="signal peptide" evidence="1">
    <location>
        <begin position="1"/>
        <end position="20"/>
    </location>
</feature>
<evidence type="ECO:0008006" key="4">
    <source>
        <dbReference type="Google" id="ProtNLM"/>
    </source>
</evidence>
<keyword evidence="3" id="KW-1185">Reference proteome</keyword>
<proteinExistence type="predicted"/>
<dbReference type="Proteomes" id="UP000192277">
    <property type="component" value="Unassembled WGS sequence"/>
</dbReference>
<gene>
    <name evidence="2" type="ORF">A4D02_13860</name>
</gene>
<evidence type="ECO:0000313" key="3">
    <source>
        <dbReference type="Proteomes" id="UP000192277"/>
    </source>
</evidence>
<name>A0ABX3NQC6_9BACT</name>
<organism evidence="2 3">
    <name type="scientific">Niastella koreensis</name>
    <dbReference type="NCBI Taxonomy" id="354356"/>
    <lineage>
        <taxon>Bacteria</taxon>
        <taxon>Pseudomonadati</taxon>
        <taxon>Bacteroidota</taxon>
        <taxon>Chitinophagia</taxon>
        <taxon>Chitinophagales</taxon>
        <taxon>Chitinophagaceae</taxon>
        <taxon>Niastella</taxon>
    </lineage>
</organism>
<comment type="caution">
    <text evidence="2">The sequence shown here is derived from an EMBL/GenBank/DDBJ whole genome shotgun (WGS) entry which is preliminary data.</text>
</comment>
<feature type="chain" id="PRO_5046011635" description="Secreted protein" evidence="1">
    <location>
        <begin position="21"/>
        <end position="127"/>
    </location>
</feature>
<accession>A0ABX3NQC6</accession>
<reference evidence="2 3" key="1">
    <citation type="submission" date="2016-04" db="EMBL/GenBank/DDBJ databases">
        <authorList>
            <person name="Chen L."/>
            <person name="Zhuang W."/>
            <person name="Wang G."/>
        </authorList>
    </citation>
    <scope>NUCLEOTIDE SEQUENCE [LARGE SCALE GENOMIC DNA]</scope>
    <source>
        <strain evidence="3">GR20</strain>
    </source>
</reference>